<dbReference type="Gene3D" id="1.10.10.10">
    <property type="entry name" value="Winged helix-like DNA-binding domain superfamily/Winged helix DNA-binding domain"/>
    <property type="match status" value="1"/>
</dbReference>
<evidence type="ECO:0000259" key="9">
    <source>
        <dbReference type="PROSITE" id="PS51755"/>
    </source>
</evidence>
<dbReference type="InterPro" id="IPR036388">
    <property type="entry name" value="WH-like_DNA-bd_sf"/>
</dbReference>
<accession>A0ABX2GTG9</accession>
<evidence type="ECO:0000256" key="5">
    <source>
        <dbReference type="ARBA" id="ARBA00024867"/>
    </source>
</evidence>
<dbReference type="PANTHER" id="PTHR48111">
    <property type="entry name" value="REGULATOR OF RPOS"/>
    <property type="match status" value="1"/>
</dbReference>
<dbReference type="EMBL" id="JAAWUZ010000001">
    <property type="protein sequence ID" value="NSG28812.1"/>
    <property type="molecule type" value="Genomic_DNA"/>
</dbReference>
<name>A0ABX2GTG9_9FIRM</name>
<keyword evidence="11" id="KW-1185">Reference proteome</keyword>
<evidence type="ECO:0000256" key="2">
    <source>
        <dbReference type="ARBA" id="ARBA00023015"/>
    </source>
</evidence>
<dbReference type="InterPro" id="IPR039420">
    <property type="entry name" value="WalR-like"/>
</dbReference>
<protein>
    <recommendedName>
        <fullName evidence="1">Stage 0 sporulation protein A homolog</fullName>
    </recommendedName>
</protein>
<comment type="caution">
    <text evidence="10">The sequence shown here is derived from an EMBL/GenBank/DDBJ whole genome shotgun (WGS) entry which is preliminary data.</text>
</comment>
<gene>
    <name evidence="10" type="primary">vanR</name>
    <name evidence="10" type="ORF">HFM93_00705</name>
</gene>
<feature type="DNA-binding region" description="OmpR/PhoB-type" evidence="7">
    <location>
        <begin position="135"/>
        <end position="233"/>
    </location>
</feature>
<dbReference type="Gene3D" id="3.40.50.2300">
    <property type="match status" value="1"/>
</dbReference>
<evidence type="ECO:0000313" key="10">
    <source>
        <dbReference type="EMBL" id="NSG28812.1"/>
    </source>
</evidence>
<dbReference type="CDD" id="cd17574">
    <property type="entry name" value="REC_OmpR"/>
    <property type="match status" value="1"/>
</dbReference>
<comment type="function">
    <text evidence="5">May play the central regulatory role in sporulation. It may be an element of the effector pathway responsible for the activation of sporulation genes in response to nutritional stress. Spo0A may act in concert with spo0H (a sigma factor) to control the expression of some genes that are critical to the sporulation process.</text>
</comment>
<dbReference type="InterPro" id="IPR001867">
    <property type="entry name" value="OmpR/PhoB-type_DNA-bd"/>
</dbReference>
<evidence type="ECO:0000259" key="8">
    <source>
        <dbReference type="PROSITE" id="PS50110"/>
    </source>
</evidence>
<dbReference type="PROSITE" id="PS50110">
    <property type="entry name" value="RESPONSE_REGULATORY"/>
    <property type="match status" value="1"/>
</dbReference>
<evidence type="ECO:0000256" key="4">
    <source>
        <dbReference type="ARBA" id="ARBA00023163"/>
    </source>
</evidence>
<dbReference type="InterPro" id="IPR011006">
    <property type="entry name" value="CheY-like_superfamily"/>
</dbReference>
<dbReference type="SUPFAM" id="SSF52172">
    <property type="entry name" value="CheY-like"/>
    <property type="match status" value="1"/>
</dbReference>
<keyword evidence="3 7" id="KW-0238">DNA-binding</keyword>
<dbReference type="SMART" id="SM00862">
    <property type="entry name" value="Trans_reg_C"/>
    <property type="match status" value="1"/>
</dbReference>
<dbReference type="RefSeq" id="WP_173865485.1">
    <property type="nucleotide sequence ID" value="NZ_JAAWUU010000001.1"/>
</dbReference>
<proteinExistence type="predicted"/>
<dbReference type="InterPro" id="IPR016032">
    <property type="entry name" value="Sig_transdc_resp-reg_C-effctor"/>
</dbReference>
<evidence type="ECO:0000256" key="7">
    <source>
        <dbReference type="PROSITE-ProRule" id="PRU01091"/>
    </source>
</evidence>
<feature type="modified residue" description="4-aspartylphosphate" evidence="6">
    <location>
        <position position="54"/>
    </location>
</feature>
<keyword evidence="6" id="KW-0597">Phosphoprotein</keyword>
<dbReference type="CDD" id="cd00383">
    <property type="entry name" value="trans_reg_C"/>
    <property type="match status" value="1"/>
</dbReference>
<dbReference type="NCBIfam" id="NF033117">
    <property type="entry name" value="vanR_ACDEGLN"/>
    <property type="match status" value="1"/>
</dbReference>
<evidence type="ECO:0000256" key="6">
    <source>
        <dbReference type="PROSITE-ProRule" id="PRU00169"/>
    </source>
</evidence>
<dbReference type="Gene3D" id="6.10.250.690">
    <property type="match status" value="1"/>
</dbReference>
<reference evidence="10 11" key="1">
    <citation type="journal article" date="2020" name="Cell Host Microbe">
        <title>Functional and Genomic Variation between Human-Derived Isolates of Lachnospiraceae Reveals Inter- and Intra-Species Diversity.</title>
        <authorList>
            <person name="Sorbara M.T."/>
            <person name="Littmann E.R."/>
            <person name="Fontana E."/>
            <person name="Moody T.U."/>
            <person name="Kohout C.E."/>
            <person name="Gjonbalaj M."/>
            <person name="Eaton V."/>
            <person name="Seok R."/>
            <person name="Leiner I.M."/>
            <person name="Pamer E.G."/>
        </authorList>
    </citation>
    <scope>NUCLEOTIDE SEQUENCE [LARGE SCALE GENOMIC DNA]</scope>
    <source>
        <strain evidence="10 11">MSK.14.16</strain>
    </source>
</reference>
<evidence type="ECO:0000313" key="11">
    <source>
        <dbReference type="Proteomes" id="UP000821846"/>
    </source>
</evidence>
<dbReference type="Proteomes" id="UP000821846">
    <property type="component" value="Unassembled WGS sequence"/>
</dbReference>
<dbReference type="Pfam" id="PF00072">
    <property type="entry name" value="Response_reg"/>
    <property type="match status" value="1"/>
</dbReference>
<evidence type="ECO:0000256" key="3">
    <source>
        <dbReference type="ARBA" id="ARBA00023125"/>
    </source>
</evidence>
<dbReference type="Pfam" id="PF00486">
    <property type="entry name" value="Trans_reg_C"/>
    <property type="match status" value="1"/>
</dbReference>
<dbReference type="PANTHER" id="PTHR48111:SF2">
    <property type="entry name" value="RESPONSE REGULATOR SAER"/>
    <property type="match status" value="1"/>
</dbReference>
<dbReference type="SUPFAM" id="SSF46894">
    <property type="entry name" value="C-terminal effector domain of the bipartite response regulators"/>
    <property type="match status" value="1"/>
</dbReference>
<sequence length="233" mass="27082">MTNCKILVVDDEHDIADLLEVYLQNENYIVYKFYSAKDALTCIEQEELDLAILDIMLPDISGFSICQKIREKHTYPIIMLTAKDEETDKITGLTLGADDYVTKPFRPLELIARVKAQLRRYKKYSPSPIEERKTNFLLTFDKLQLNTQTYECLLDGENVALTPTEFSILRILLEHKGTVVTVEDLFCSVWKDEYYSKNSSTITVHIRHLREKLQDTAEKPKYIKTIWGVGYKI</sequence>
<keyword evidence="2" id="KW-0805">Transcription regulation</keyword>
<feature type="domain" description="Response regulatory" evidence="8">
    <location>
        <begin position="5"/>
        <end position="118"/>
    </location>
</feature>
<dbReference type="InterPro" id="IPR058211">
    <property type="entry name" value="VanR-like"/>
</dbReference>
<dbReference type="PROSITE" id="PS51755">
    <property type="entry name" value="OMPR_PHOB"/>
    <property type="match status" value="1"/>
</dbReference>
<dbReference type="InterPro" id="IPR001789">
    <property type="entry name" value="Sig_transdc_resp-reg_receiver"/>
</dbReference>
<keyword evidence="4" id="KW-0804">Transcription</keyword>
<feature type="domain" description="OmpR/PhoB-type" evidence="9">
    <location>
        <begin position="135"/>
        <end position="233"/>
    </location>
</feature>
<dbReference type="SMART" id="SM00448">
    <property type="entry name" value="REC"/>
    <property type="match status" value="1"/>
</dbReference>
<organism evidence="10 11">
    <name type="scientific">Faecalicatena fissicatena</name>
    <dbReference type="NCBI Taxonomy" id="290055"/>
    <lineage>
        <taxon>Bacteria</taxon>
        <taxon>Bacillati</taxon>
        <taxon>Bacillota</taxon>
        <taxon>Clostridia</taxon>
        <taxon>Lachnospirales</taxon>
        <taxon>Lachnospiraceae</taxon>
        <taxon>Faecalicatena</taxon>
    </lineage>
</organism>
<evidence type="ECO:0000256" key="1">
    <source>
        <dbReference type="ARBA" id="ARBA00018672"/>
    </source>
</evidence>